<dbReference type="PANTHER" id="PTHR35023">
    <property type="entry name" value="CHELATASE-RELATED"/>
    <property type="match status" value="1"/>
</dbReference>
<dbReference type="InterPro" id="IPR041628">
    <property type="entry name" value="ChlI/MoxR_AAA_lid"/>
</dbReference>
<name>A0AAU7Z0H8_9BACT</name>
<organism evidence="3">
    <name type="scientific">Tunturiibacter gelidiferens</name>
    <dbReference type="NCBI Taxonomy" id="3069689"/>
    <lineage>
        <taxon>Bacteria</taxon>
        <taxon>Pseudomonadati</taxon>
        <taxon>Acidobacteriota</taxon>
        <taxon>Terriglobia</taxon>
        <taxon>Terriglobales</taxon>
        <taxon>Acidobacteriaceae</taxon>
        <taxon>Tunturiibacter</taxon>
    </lineage>
</organism>
<dbReference type="PROSITE" id="PS50234">
    <property type="entry name" value="VWFA"/>
    <property type="match status" value="1"/>
</dbReference>
<reference evidence="3" key="1">
    <citation type="submission" date="2023-08" db="EMBL/GenBank/DDBJ databases">
        <authorList>
            <person name="Messyasz A."/>
            <person name="Mannisto M.K."/>
            <person name="Kerkhof L.J."/>
            <person name="Haggblom M."/>
        </authorList>
    </citation>
    <scope>NUCLEOTIDE SEQUENCE</scope>
    <source>
        <strain evidence="3">M8UP39</strain>
    </source>
</reference>
<dbReference type="Gene3D" id="3.40.50.410">
    <property type="entry name" value="von Willebrand factor, type A domain"/>
    <property type="match status" value="1"/>
</dbReference>
<gene>
    <name evidence="3" type="ORF">RBB81_23170</name>
</gene>
<dbReference type="EMBL" id="CP132938">
    <property type="protein sequence ID" value="XCB22439.1"/>
    <property type="molecule type" value="Genomic_DNA"/>
</dbReference>
<dbReference type="InterPro" id="IPR036465">
    <property type="entry name" value="vWFA_dom_sf"/>
</dbReference>
<evidence type="ECO:0000256" key="1">
    <source>
        <dbReference type="SAM" id="MobiDB-lite"/>
    </source>
</evidence>
<dbReference type="SUPFAM" id="SSF52540">
    <property type="entry name" value="P-loop containing nucleoside triphosphate hydrolases"/>
    <property type="match status" value="1"/>
</dbReference>
<dbReference type="Pfam" id="PF07728">
    <property type="entry name" value="AAA_5"/>
    <property type="match status" value="1"/>
</dbReference>
<proteinExistence type="predicted"/>
<dbReference type="InterPro" id="IPR027417">
    <property type="entry name" value="P-loop_NTPase"/>
</dbReference>
<evidence type="ECO:0000313" key="3">
    <source>
        <dbReference type="EMBL" id="XCB22439.1"/>
    </source>
</evidence>
<dbReference type="Pfam" id="PF13519">
    <property type="entry name" value="VWA_2"/>
    <property type="match status" value="1"/>
</dbReference>
<feature type="region of interest" description="Disordered" evidence="1">
    <location>
        <begin position="282"/>
        <end position="318"/>
    </location>
</feature>
<reference evidence="3" key="2">
    <citation type="journal article" date="2024" name="Environ. Microbiol.">
        <title>Genome analysis and description of Tunturibacter gen. nov. expands the diversity of Terriglobia in tundra soils.</title>
        <authorList>
            <person name="Messyasz A."/>
            <person name="Mannisto M.K."/>
            <person name="Kerkhof L.J."/>
            <person name="Haggblom M.M."/>
        </authorList>
    </citation>
    <scope>NUCLEOTIDE SEQUENCE</scope>
    <source>
        <strain evidence="3">M8UP39</strain>
    </source>
</reference>
<feature type="domain" description="VWFA" evidence="2">
    <location>
        <begin position="397"/>
        <end position="525"/>
    </location>
</feature>
<feature type="region of interest" description="Disordered" evidence="1">
    <location>
        <begin position="330"/>
        <end position="359"/>
    </location>
</feature>
<feature type="compositionally biased region" description="Pro residues" evidence="1">
    <location>
        <begin position="284"/>
        <end position="300"/>
    </location>
</feature>
<accession>A0AAU7Z0H8</accession>
<dbReference type="SUPFAM" id="SSF53300">
    <property type="entry name" value="vWA-like"/>
    <property type="match status" value="1"/>
</dbReference>
<dbReference type="InterPro" id="IPR002035">
    <property type="entry name" value="VWF_A"/>
</dbReference>
<dbReference type="Gene3D" id="3.40.50.300">
    <property type="entry name" value="P-loop containing nucleotide triphosphate hydrolases"/>
    <property type="match status" value="1"/>
</dbReference>
<dbReference type="InterPro" id="IPR003593">
    <property type="entry name" value="AAA+_ATPase"/>
</dbReference>
<dbReference type="CDD" id="cd00009">
    <property type="entry name" value="AAA"/>
    <property type="match status" value="1"/>
</dbReference>
<dbReference type="GO" id="GO:0005524">
    <property type="term" value="F:ATP binding"/>
    <property type="evidence" value="ECO:0007669"/>
    <property type="project" value="InterPro"/>
</dbReference>
<dbReference type="KEGG" id="tgi:RBB81_23170"/>
<dbReference type="GO" id="GO:0016887">
    <property type="term" value="F:ATP hydrolysis activity"/>
    <property type="evidence" value="ECO:0007669"/>
    <property type="project" value="InterPro"/>
</dbReference>
<protein>
    <submittedName>
        <fullName evidence="3">AAA family ATPase</fullName>
    </submittedName>
</protein>
<evidence type="ECO:0000259" key="2">
    <source>
        <dbReference type="PROSITE" id="PS50234"/>
    </source>
</evidence>
<dbReference type="Gene3D" id="1.10.8.80">
    <property type="entry name" value="Magnesium chelatase subunit I, C-Terminal domain"/>
    <property type="match status" value="1"/>
</dbReference>
<dbReference type="InterPro" id="IPR052989">
    <property type="entry name" value="Mg-chelatase_DI-like"/>
</dbReference>
<dbReference type="AlphaFoldDB" id="A0AAU7Z0H8"/>
<sequence>MIRPTYPFAAIVGQEQMKMALLLAAVDWRLGVLLRGDKGAGKTTTARALAELLPKPGRFVNLPIGITEDRLLGGMDLGSTLKGEPALRPGLVAEANGGVLYVDEVNLLPDHLADALLDAAATGVSTVEREGFSAVQEARFVLMGSMNPEEGSLRPQLLDRFALVADIAAIRLATERREVVERRMVYDTDPSFFVAQWMEQQTYLQQRIAAARVMLPSVRCPTAMLEHISTIVCEHGVISLRADLAIARASCAQAAMLGCEEVTAEHIGSVLPLALAHRIARSPQRPPLPGTSPPLMPQTPPQSRESEGTDEMTEQRFSSLSVKTPELRWTVDGGRSGATGGHKRQAPGPVVRTKKNERPAELDSRFSVLEAVIQTGQPSPRPQDLYEKMREPLVRSRFLFVVDSSGSHAAHERMRAVKGAVSGLIERSLRRRDEVAMIVFRGESAEILVAPTSDVATALAALEYLPTGGRTPLAHALELAKELVTPETLLLLVTDGRANVPYGSDDAWYDALQAAARIRCPGLVVDTESSNNAFGKAKELADTMQMECIRLSEFEAGYDFSVLLKNGVDR</sequence>
<dbReference type="PANTHER" id="PTHR35023:SF1">
    <property type="entry name" value="MG-PROTOPORPHYRIN IX CHELATASE"/>
    <property type="match status" value="1"/>
</dbReference>
<dbReference type="SMART" id="SM00382">
    <property type="entry name" value="AAA"/>
    <property type="match status" value="1"/>
</dbReference>
<dbReference type="InterPro" id="IPR011704">
    <property type="entry name" value="ATPase_dyneun-rel_AAA"/>
</dbReference>
<dbReference type="SMART" id="SM00327">
    <property type="entry name" value="VWA"/>
    <property type="match status" value="1"/>
</dbReference>
<dbReference type="Pfam" id="PF17863">
    <property type="entry name" value="AAA_lid_2"/>
    <property type="match status" value="1"/>
</dbReference>